<gene>
    <name evidence="3" type="ORF">CCALI_01577</name>
</gene>
<feature type="signal peptide" evidence="2">
    <location>
        <begin position="1"/>
        <end position="24"/>
    </location>
</feature>
<accession>S0EYH5</accession>
<dbReference type="HOGENOM" id="CLU_2328694_0_0_0"/>
<feature type="region of interest" description="Disordered" evidence="1">
    <location>
        <begin position="43"/>
        <end position="98"/>
    </location>
</feature>
<feature type="chain" id="PRO_5004496519" description="Lipoprotein" evidence="2">
    <location>
        <begin position="25"/>
        <end position="98"/>
    </location>
</feature>
<dbReference type="AlphaFoldDB" id="S0EYH5"/>
<keyword evidence="4" id="KW-1185">Reference proteome</keyword>
<dbReference type="Proteomes" id="UP000014227">
    <property type="component" value="Chromosome I"/>
</dbReference>
<feature type="compositionally biased region" description="Low complexity" evidence="1">
    <location>
        <begin position="61"/>
        <end position="78"/>
    </location>
</feature>
<dbReference type="KEGG" id="ccz:CCALI_01577"/>
<reference evidence="4" key="1">
    <citation type="submission" date="2013-03" db="EMBL/GenBank/DDBJ databases">
        <title>Genome sequence of Chthonomonas calidirosea, the first sequenced genome from the Armatimonadetes phylum (formally candidate division OP10).</title>
        <authorList>
            <person name="Lee K.C.Y."/>
            <person name="Morgan X.C."/>
            <person name="Dunfield P.F."/>
            <person name="Tamas I."/>
            <person name="Houghton K.M."/>
            <person name="Vyssotski M."/>
            <person name="Ryan J.L.J."/>
            <person name="Lagutin K."/>
            <person name="McDonald I.R."/>
            <person name="Stott M.B."/>
        </authorList>
    </citation>
    <scope>NUCLEOTIDE SEQUENCE [LARGE SCALE GENOMIC DNA]</scope>
    <source>
        <strain evidence="4">DSM 23976 / ICMP 18418 / T49</strain>
    </source>
</reference>
<evidence type="ECO:0000313" key="4">
    <source>
        <dbReference type="Proteomes" id="UP000014227"/>
    </source>
</evidence>
<dbReference type="PROSITE" id="PS51257">
    <property type="entry name" value="PROKAR_LIPOPROTEIN"/>
    <property type="match status" value="1"/>
</dbReference>
<name>S0EYH5_CHTCT</name>
<evidence type="ECO:0008006" key="5">
    <source>
        <dbReference type="Google" id="ProtNLM"/>
    </source>
</evidence>
<dbReference type="PATRIC" id="fig|1303518.3.peg.1617"/>
<feature type="compositionally biased region" description="Low complexity" evidence="1">
    <location>
        <begin position="86"/>
        <end position="98"/>
    </location>
</feature>
<feature type="compositionally biased region" description="Gly residues" evidence="1">
    <location>
        <begin position="47"/>
        <end position="60"/>
    </location>
</feature>
<protein>
    <recommendedName>
        <fullName evidence="5">Lipoprotein</fullName>
    </recommendedName>
</protein>
<dbReference type="STRING" id="454171.CP488_02519"/>
<sequence length="98" mass="9967">MKLFSGRKRIFFGFLALLGLAALAGCDAFPIHYTSPGYESDFVEGDNGTGRQLGAGGTGVGRISQQGGTVEQTGTTTQRLSSGNAGVVSSPGPGRSGR</sequence>
<dbReference type="EMBL" id="HF951689">
    <property type="protein sequence ID" value="CCW35393.1"/>
    <property type="molecule type" value="Genomic_DNA"/>
</dbReference>
<organism evidence="3 4">
    <name type="scientific">Chthonomonas calidirosea (strain DSM 23976 / ICMP 18418 / T49)</name>
    <dbReference type="NCBI Taxonomy" id="1303518"/>
    <lineage>
        <taxon>Bacteria</taxon>
        <taxon>Bacillati</taxon>
        <taxon>Armatimonadota</taxon>
        <taxon>Chthonomonadia</taxon>
        <taxon>Chthonomonadales</taxon>
        <taxon>Chthonomonadaceae</taxon>
        <taxon>Chthonomonas</taxon>
    </lineage>
</organism>
<evidence type="ECO:0000256" key="2">
    <source>
        <dbReference type="SAM" id="SignalP"/>
    </source>
</evidence>
<dbReference type="RefSeq" id="WP_016482926.1">
    <property type="nucleotide sequence ID" value="NC_021487.1"/>
</dbReference>
<proteinExistence type="predicted"/>
<evidence type="ECO:0000313" key="3">
    <source>
        <dbReference type="EMBL" id="CCW35393.1"/>
    </source>
</evidence>
<dbReference type="InParanoid" id="S0EYH5"/>
<keyword evidence="2" id="KW-0732">Signal</keyword>
<evidence type="ECO:0000256" key="1">
    <source>
        <dbReference type="SAM" id="MobiDB-lite"/>
    </source>
</evidence>